<dbReference type="Proteomes" id="UP000887563">
    <property type="component" value="Unplaced"/>
</dbReference>
<name>A0A914LVP1_MELIC</name>
<sequence>MAQCYMDAFYQKPLIPRDDVIPMDEALIPHLVFSESINCCLNGIEAIQNLHAYLFNESGLKQWRDESHKELQTEYVTKIHEYANLPKNRDSLRTFINRIRNTRAKPIIEKWQNGNQEKMREEFFQEFAKVNDASKYNQINNEQAPAQKKIKINDYVNDYMDKYNEWSRITKRTFEKFKNMYLNDMDNKYNGWRRKLSPFSLLLNSAYLKFAYVLIGKLIAKVVLQYKKDKKREKSCFLEELLKEVNISRADVSEDEVPQFPTIKSVILLVRHGERLDNDKDLKRQVENTPGQQYEYKGRYYNFDNSPLNETGEERALVLNKV</sequence>
<accession>A0A914LVP1</accession>
<keyword evidence="1" id="KW-1185">Reference proteome</keyword>
<proteinExistence type="predicted"/>
<dbReference type="WBParaSite" id="Minc3s00944g19157">
    <property type="protein sequence ID" value="Minc3s00944g19157"/>
    <property type="gene ID" value="Minc3s00944g19157"/>
</dbReference>
<evidence type="ECO:0000313" key="1">
    <source>
        <dbReference type="Proteomes" id="UP000887563"/>
    </source>
</evidence>
<dbReference type="AlphaFoldDB" id="A0A914LVP1"/>
<protein>
    <submittedName>
        <fullName evidence="2">Uncharacterized protein</fullName>
    </submittedName>
</protein>
<organism evidence="1 2">
    <name type="scientific">Meloidogyne incognita</name>
    <name type="common">Southern root-knot nematode worm</name>
    <name type="synonym">Oxyuris incognita</name>
    <dbReference type="NCBI Taxonomy" id="6306"/>
    <lineage>
        <taxon>Eukaryota</taxon>
        <taxon>Metazoa</taxon>
        <taxon>Ecdysozoa</taxon>
        <taxon>Nematoda</taxon>
        <taxon>Chromadorea</taxon>
        <taxon>Rhabditida</taxon>
        <taxon>Tylenchina</taxon>
        <taxon>Tylenchomorpha</taxon>
        <taxon>Tylenchoidea</taxon>
        <taxon>Meloidogynidae</taxon>
        <taxon>Meloidogyninae</taxon>
        <taxon>Meloidogyne</taxon>
        <taxon>Meloidogyne incognita group</taxon>
    </lineage>
</organism>
<reference evidence="2" key="1">
    <citation type="submission" date="2022-11" db="UniProtKB">
        <authorList>
            <consortium name="WormBaseParasite"/>
        </authorList>
    </citation>
    <scope>IDENTIFICATION</scope>
</reference>
<evidence type="ECO:0000313" key="2">
    <source>
        <dbReference type="WBParaSite" id="Minc3s00944g19157"/>
    </source>
</evidence>